<name>A0AAD7CMW4_MYCRO</name>
<dbReference type="AlphaFoldDB" id="A0AAD7CMW4"/>
<accession>A0AAD7CMW4</accession>
<evidence type="ECO:0000313" key="1">
    <source>
        <dbReference type="EMBL" id="KAJ7653847.1"/>
    </source>
</evidence>
<protein>
    <recommendedName>
        <fullName evidence="3">PH domain-containing protein</fullName>
    </recommendedName>
</protein>
<gene>
    <name evidence="1" type="ORF">B0H17DRAFT_1146954</name>
</gene>
<organism evidence="1 2">
    <name type="scientific">Mycena rosella</name>
    <name type="common">Pink bonnet</name>
    <name type="synonym">Agaricus rosellus</name>
    <dbReference type="NCBI Taxonomy" id="1033263"/>
    <lineage>
        <taxon>Eukaryota</taxon>
        <taxon>Fungi</taxon>
        <taxon>Dikarya</taxon>
        <taxon>Basidiomycota</taxon>
        <taxon>Agaricomycotina</taxon>
        <taxon>Agaricomycetes</taxon>
        <taxon>Agaricomycetidae</taxon>
        <taxon>Agaricales</taxon>
        <taxon>Marasmiineae</taxon>
        <taxon>Mycenaceae</taxon>
        <taxon>Mycena</taxon>
    </lineage>
</organism>
<evidence type="ECO:0000313" key="2">
    <source>
        <dbReference type="Proteomes" id="UP001221757"/>
    </source>
</evidence>
<dbReference type="Proteomes" id="UP001221757">
    <property type="component" value="Unassembled WGS sequence"/>
</dbReference>
<dbReference type="EMBL" id="JARKIE010000329">
    <property type="protein sequence ID" value="KAJ7653847.1"/>
    <property type="molecule type" value="Genomic_DNA"/>
</dbReference>
<reference evidence="1" key="1">
    <citation type="submission" date="2023-03" db="EMBL/GenBank/DDBJ databases">
        <title>Massive genome expansion in bonnet fungi (Mycena s.s.) driven by repeated elements and novel gene families across ecological guilds.</title>
        <authorList>
            <consortium name="Lawrence Berkeley National Laboratory"/>
            <person name="Harder C.B."/>
            <person name="Miyauchi S."/>
            <person name="Viragh M."/>
            <person name="Kuo A."/>
            <person name="Thoen E."/>
            <person name="Andreopoulos B."/>
            <person name="Lu D."/>
            <person name="Skrede I."/>
            <person name="Drula E."/>
            <person name="Henrissat B."/>
            <person name="Morin E."/>
            <person name="Kohler A."/>
            <person name="Barry K."/>
            <person name="LaButti K."/>
            <person name="Morin E."/>
            <person name="Salamov A."/>
            <person name="Lipzen A."/>
            <person name="Mereny Z."/>
            <person name="Hegedus B."/>
            <person name="Baldrian P."/>
            <person name="Stursova M."/>
            <person name="Weitz H."/>
            <person name="Taylor A."/>
            <person name="Grigoriev I.V."/>
            <person name="Nagy L.G."/>
            <person name="Martin F."/>
            <person name="Kauserud H."/>
        </authorList>
    </citation>
    <scope>NUCLEOTIDE SEQUENCE</scope>
    <source>
        <strain evidence="1">CBHHK067</strain>
    </source>
</reference>
<comment type="caution">
    <text evidence="1">The sequence shown here is derived from an EMBL/GenBank/DDBJ whole genome shotgun (WGS) entry which is preliminary data.</text>
</comment>
<proteinExistence type="predicted"/>
<keyword evidence="2" id="KW-1185">Reference proteome</keyword>
<sequence>MAWERRRCFVRLHETEDEEQWMEALLCTAARLCSVRETKVVWAEKERGWPDAGGAERNGERRNSRQAFPFSGVHTAPASTAAARVSAMGERRCRRGGAAGRCGRSCAGWRKSGLMASIANRLDPLPSPSVSPKSQHNPILMLRARTRIRIRHSWGPCGAPYLILT</sequence>
<evidence type="ECO:0008006" key="3">
    <source>
        <dbReference type="Google" id="ProtNLM"/>
    </source>
</evidence>